<dbReference type="OrthoDB" id="3269380at2759"/>
<keyword evidence="3" id="KW-1185">Reference proteome</keyword>
<feature type="non-terminal residue" evidence="2">
    <location>
        <position position="1"/>
    </location>
</feature>
<sequence length="111" mass="11976">TATTSSQPIASRPSSATQDYIMQDANGSSSGSSSRPFNPASYTRQFIASPISWRAGSYGMRSLSSSWRSRIPIGSPTHRLLSSREAGKSPSSLECVRDSILNALNVFDREC</sequence>
<evidence type="ECO:0000313" key="2">
    <source>
        <dbReference type="EMBL" id="KAF6756649.1"/>
    </source>
</evidence>
<feature type="region of interest" description="Disordered" evidence="1">
    <location>
        <begin position="1"/>
        <end position="39"/>
    </location>
</feature>
<feature type="non-terminal residue" evidence="2">
    <location>
        <position position="111"/>
    </location>
</feature>
<reference evidence="2 3" key="1">
    <citation type="submission" date="2020-07" db="EMBL/GenBank/DDBJ databases">
        <title>Comparative genomics of pyrophilous fungi reveals a link between fire events and developmental genes.</title>
        <authorList>
            <consortium name="DOE Joint Genome Institute"/>
            <person name="Steindorff A.S."/>
            <person name="Carver A."/>
            <person name="Calhoun S."/>
            <person name="Stillman K."/>
            <person name="Liu H."/>
            <person name="Lipzen A."/>
            <person name="Pangilinan J."/>
            <person name="Labutti K."/>
            <person name="Bruns T.D."/>
            <person name="Grigoriev I.V."/>
        </authorList>
    </citation>
    <scope>NUCLEOTIDE SEQUENCE [LARGE SCALE GENOMIC DNA]</scope>
    <source>
        <strain evidence="2 3">CBS 144469</strain>
    </source>
</reference>
<accession>A0A8H6M8A4</accession>
<organism evidence="2 3">
    <name type="scientific">Ephemerocybe angulata</name>
    <dbReference type="NCBI Taxonomy" id="980116"/>
    <lineage>
        <taxon>Eukaryota</taxon>
        <taxon>Fungi</taxon>
        <taxon>Dikarya</taxon>
        <taxon>Basidiomycota</taxon>
        <taxon>Agaricomycotina</taxon>
        <taxon>Agaricomycetes</taxon>
        <taxon>Agaricomycetidae</taxon>
        <taxon>Agaricales</taxon>
        <taxon>Agaricineae</taxon>
        <taxon>Psathyrellaceae</taxon>
        <taxon>Ephemerocybe</taxon>
    </lineage>
</organism>
<protein>
    <submittedName>
        <fullName evidence="2">Uncharacterized protein</fullName>
    </submittedName>
</protein>
<evidence type="ECO:0000256" key="1">
    <source>
        <dbReference type="SAM" id="MobiDB-lite"/>
    </source>
</evidence>
<gene>
    <name evidence="2" type="ORF">DFP72DRAFT_893337</name>
</gene>
<dbReference type="Proteomes" id="UP000521943">
    <property type="component" value="Unassembled WGS sequence"/>
</dbReference>
<dbReference type="AlphaFoldDB" id="A0A8H6M8A4"/>
<dbReference type="EMBL" id="JACGCI010000025">
    <property type="protein sequence ID" value="KAF6756649.1"/>
    <property type="molecule type" value="Genomic_DNA"/>
</dbReference>
<name>A0A8H6M8A4_9AGAR</name>
<evidence type="ECO:0000313" key="3">
    <source>
        <dbReference type="Proteomes" id="UP000521943"/>
    </source>
</evidence>
<proteinExistence type="predicted"/>
<feature type="compositionally biased region" description="Polar residues" evidence="1">
    <location>
        <begin position="1"/>
        <end position="20"/>
    </location>
</feature>
<comment type="caution">
    <text evidence="2">The sequence shown here is derived from an EMBL/GenBank/DDBJ whole genome shotgun (WGS) entry which is preliminary data.</text>
</comment>